<feature type="non-terminal residue" evidence="1">
    <location>
        <position position="74"/>
    </location>
</feature>
<dbReference type="EMBL" id="BARS01044149">
    <property type="protein sequence ID" value="GAG33062.1"/>
    <property type="molecule type" value="Genomic_DNA"/>
</dbReference>
<proteinExistence type="predicted"/>
<gene>
    <name evidence="1" type="ORF">S01H1_66746</name>
</gene>
<sequence length="74" mass="8563">MPYPLNAGGKIRVYTLAKYLADMGYDISLLALIQRQSELRYIPELKKVFRQVWTVISRSVPDSRAMYPQRVTDA</sequence>
<accession>X0XCC5</accession>
<evidence type="ECO:0008006" key="2">
    <source>
        <dbReference type="Google" id="ProtNLM"/>
    </source>
</evidence>
<comment type="caution">
    <text evidence="1">The sequence shown here is derived from an EMBL/GenBank/DDBJ whole genome shotgun (WGS) entry which is preliminary data.</text>
</comment>
<dbReference type="AlphaFoldDB" id="X0XCC5"/>
<evidence type="ECO:0000313" key="1">
    <source>
        <dbReference type="EMBL" id="GAG33062.1"/>
    </source>
</evidence>
<reference evidence="1" key="1">
    <citation type="journal article" date="2014" name="Front. Microbiol.">
        <title>High frequency of phylogenetically diverse reductive dehalogenase-homologous genes in deep subseafloor sedimentary metagenomes.</title>
        <authorList>
            <person name="Kawai M."/>
            <person name="Futagami T."/>
            <person name="Toyoda A."/>
            <person name="Takaki Y."/>
            <person name="Nishi S."/>
            <person name="Hori S."/>
            <person name="Arai W."/>
            <person name="Tsubouchi T."/>
            <person name="Morono Y."/>
            <person name="Uchiyama I."/>
            <person name="Ito T."/>
            <person name="Fujiyama A."/>
            <person name="Inagaki F."/>
            <person name="Takami H."/>
        </authorList>
    </citation>
    <scope>NUCLEOTIDE SEQUENCE</scope>
    <source>
        <strain evidence="1">Expedition CK06-06</strain>
    </source>
</reference>
<name>X0XCC5_9ZZZZ</name>
<protein>
    <recommendedName>
        <fullName evidence="2">Glycosyltransferase subfamily 4-like N-terminal domain-containing protein</fullName>
    </recommendedName>
</protein>
<organism evidence="1">
    <name type="scientific">marine sediment metagenome</name>
    <dbReference type="NCBI Taxonomy" id="412755"/>
    <lineage>
        <taxon>unclassified sequences</taxon>
        <taxon>metagenomes</taxon>
        <taxon>ecological metagenomes</taxon>
    </lineage>
</organism>